<sequence>MDQWKVRLAAVTFIALVQTQQGLKCSAEEEAALSTDWQDGTGLTDSVVDLMKRSKALRFYGLMGKRSGNKGEAFVGLMGRSVSSDGEVLFQSEVRKPSDAPGSFLAILYQACSDPSVELYTLKHRRPEASRI</sequence>
<proteinExistence type="inferred from homology"/>
<evidence type="ECO:0000256" key="1">
    <source>
        <dbReference type="ARBA" id="ARBA00007518"/>
    </source>
</evidence>
<keyword evidence="2" id="KW-0027">Amidation</keyword>
<reference evidence="4" key="3">
    <citation type="submission" date="2025-09" db="UniProtKB">
        <authorList>
            <consortium name="Ensembl"/>
        </authorList>
    </citation>
    <scope>IDENTIFICATION</scope>
</reference>
<keyword evidence="5" id="KW-1185">Reference proteome</keyword>
<protein>
    <submittedName>
        <fullName evidence="4">Uncharacterized protein</fullName>
    </submittedName>
</protein>
<evidence type="ECO:0000313" key="5">
    <source>
        <dbReference type="Proteomes" id="UP000472267"/>
    </source>
</evidence>
<dbReference type="InParanoid" id="A0A672IUG2"/>
<evidence type="ECO:0000256" key="3">
    <source>
        <dbReference type="SAM" id="SignalP"/>
    </source>
</evidence>
<evidence type="ECO:0000313" key="4">
    <source>
        <dbReference type="Ensembl" id="ENSSFAP00005044430.1"/>
    </source>
</evidence>
<feature type="chain" id="PRO_5025328342" evidence="3">
    <location>
        <begin position="20"/>
        <end position="132"/>
    </location>
</feature>
<dbReference type="Proteomes" id="UP000472267">
    <property type="component" value="Chromosome 8"/>
</dbReference>
<organism evidence="4 5">
    <name type="scientific">Salarias fasciatus</name>
    <name type="common">Jewelled blenny</name>
    <name type="synonym">Blennius fasciatus</name>
    <dbReference type="NCBI Taxonomy" id="181472"/>
    <lineage>
        <taxon>Eukaryota</taxon>
        <taxon>Metazoa</taxon>
        <taxon>Chordata</taxon>
        <taxon>Craniata</taxon>
        <taxon>Vertebrata</taxon>
        <taxon>Euteleostomi</taxon>
        <taxon>Actinopterygii</taxon>
        <taxon>Neopterygii</taxon>
        <taxon>Teleostei</taxon>
        <taxon>Neoteleostei</taxon>
        <taxon>Acanthomorphata</taxon>
        <taxon>Ovalentaria</taxon>
        <taxon>Blenniimorphae</taxon>
        <taxon>Blenniiformes</taxon>
        <taxon>Blennioidei</taxon>
        <taxon>Blenniidae</taxon>
        <taxon>Salariinae</taxon>
        <taxon>Salarias</taxon>
    </lineage>
</organism>
<comment type="similarity">
    <text evidence="1">Belongs to the tachykinin family.</text>
</comment>
<dbReference type="Ensembl" id="ENSSFAT00005045995.1">
    <property type="protein sequence ID" value="ENSSFAP00005044430.1"/>
    <property type="gene ID" value="ENSSFAG00005021866.1"/>
</dbReference>
<dbReference type="InterPro" id="IPR013055">
    <property type="entry name" value="Tachy_Neuro_lke_CS"/>
</dbReference>
<dbReference type="AlphaFoldDB" id="A0A672IUG2"/>
<reference evidence="4" key="1">
    <citation type="submission" date="2019-06" db="EMBL/GenBank/DDBJ databases">
        <authorList>
            <consortium name="Wellcome Sanger Institute Data Sharing"/>
        </authorList>
    </citation>
    <scope>NUCLEOTIDE SEQUENCE [LARGE SCALE GENOMIC DNA]</scope>
</reference>
<reference evidence="4" key="2">
    <citation type="submission" date="2025-08" db="UniProtKB">
        <authorList>
            <consortium name="Ensembl"/>
        </authorList>
    </citation>
    <scope>IDENTIFICATION</scope>
</reference>
<dbReference type="PROSITE" id="PS00267">
    <property type="entry name" value="TACHYKININ"/>
    <property type="match status" value="1"/>
</dbReference>
<keyword evidence="3" id="KW-0732">Signal</keyword>
<feature type="signal peptide" evidence="3">
    <location>
        <begin position="1"/>
        <end position="19"/>
    </location>
</feature>
<name>A0A672IUG2_SALFA</name>
<accession>A0A672IUG2</accession>
<dbReference type="OMA" id="WKIQLVV"/>
<evidence type="ECO:0000256" key="2">
    <source>
        <dbReference type="ARBA" id="ARBA00022815"/>
    </source>
</evidence>